<proteinExistence type="predicted"/>
<dbReference type="Proteomes" id="UP000324907">
    <property type="component" value="Unassembled WGS sequence"/>
</dbReference>
<sequence>MYSMILSRQAQVLPASERLGVSAVPYNYEIVPNVATDTDYQIRVRFFVNDLLMANPLQYNNPRLAQPFKDLNTVKVTLQLGDIAARCANLNPEIVPAAGAAALGKGLVVDCISAVHTLTVRSWNPSTALEIPESLAWGSPRIQRISNDRHVVSANVISPPLESKTFTMTGVPNMLAIYVERPRLLKTDAGVDIPGIPSGIGSTQRGAGSIFYVRPSDLGLTDEIMNGSGETIDGIVRVTVKGASTDEVCYLRVFLLYDVFVYEEDVRLIGWDGIQYILTGIDLFSKKGYARALLNKKADTVAEAMDNLLSEAHGIRSVRSDKGTEFINQKFKAVLKRHNVKQILSLPGKPQSNGQVERFNGILKEMIRKSMRAKGTRDWPSYLQELVDVYNNSYQITIDMTPNEAHALEDGKA</sequence>
<dbReference type="EMBL" id="VLTL01000306">
    <property type="protein sequence ID" value="KAA0146499.1"/>
    <property type="molecule type" value="Genomic_DNA"/>
</dbReference>
<dbReference type="Gene3D" id="3.30.420.10">
    <property type="entry name" value="Ribonuclease H-like superfamily/Ribonuclease H"/>
    <property type="match status" value="1"/>
</dbReference>
<evidence type="ECO:0000259" key="1">
    <source>
        <dbReference type="PROSITE" id="PS50994"/>
    </source>
</evidence>
<dbReference type="InterPro" id="IPR012337">
    <property type="entry name" value="RNaseH-like_sf"/>
</dbReference>
<dbReference type="PANTHER" id="PTHR37984:SF5">
    <property type="entry name" value="PROTEIN NYNRIN-LIKE"/>
    <property type="match status" value="1"/>
</dbReference>
<dbReference type="GO" id="GO:0015074">
    <property type="term" value="P:DNA integration"/>
    <property type="evidence" value="ECO:0007669"/>
    <property type="project" value="InterPro"/>
</dbReference>
<dbReference type="PROSITE" id="PS50994">
    <property type="entry name" value="INTEGRASE"/>
    <property type="match status" value="1"/>
</dbReference>
<dbReference type="InterPro" id="IPR036397">
    <property type="entry name" value="RNaseH_sf"/>
</dbReference>
<gene>
    <name evidence="2" type="ORF">FNF28_07666</name>
</gene>
<feature type="domain" description="Integrase catalytic" evidence="1">
    <location>
        <begin position="254"/>
        <end position="410"/>
    </location>
</feature>
<reference evidence="2 3" key="1">
    <citation type="submission" date="2019-07" db="EMBL/GenBank/DDBJ databases">
        <title>Genomes of Cafeteria roenbergensis.</title>
        <authorList>
            <person name="Fischer M.G."/>
            <person name="Hackl T."/>
            <person name="Roman M."/>
        </authorList>
    </citation>
    <scope>NUCLEOTIDE SEQUENCE [LARGE SCALE GENOMIC DNA]</scope>
    <source>
        <strain evidence="2 3">RCC970-E3</strain>
    </source>
</reference>
<dbReference type="PANTHER" id="PTHR37984">
    <property type="entry name" value="PROTEIN CBG26694"/>
    <property type="match status" value="1"/>
</dbReference>
<evidence type="ECO:0000313" key="3">
    <source>
        <dbReference type="Proteomes" id="UP000324907"/>
    </source>
</evidence>
<dbReference type="InterPro" id="IPR001584">
    <property type="entry name" value="Integrase_cat-core"/>
</dbReference>
<dbReference type="SUPFAM" id="SSF53098">
    <property type="entry name" value="Ribonuclease H-like"/>
    <property type="match status" value="1"/>
</dbReference>
<dbReference type="InterPro" id="IPR050951">
    <property type="entry name" value="Retrovirus_Pol_polyprotein"/>
</dbReference>
<comment type="caution">
    <text evidence="2">The sequence shown here is derived from an EMBL/GenBank/DDBJ whole genome shotgun (WGS) entry which is preliminary data.</text>
</comment>
<protein>
    <recommendedName>
        <fullName evidence="1">Integrase catalytic domain-containing protein</fullName>
    </recommendedName>
</protein>
<dbReference type="AlphaFoldDB" id="A0A5A8C1S4"/>
<organism evidence="2 3">
    <name type="scientific">Cafeteria roenbergensis</name>
    <name type="common">Marine flagellate</name>
    <dbReference type="NCBI Taxonomy" id="33653"/>
    <lineage>
        <taxon>Eukaryota</taxon>
        <taxon>Sar</taxon>
        <taxon>Stramenopiles</taxon>
        <taxon>Bigyra</taxon>
        <taxon>Opalozoa</taxon>
        <taxon>Bicosoecida</taxon>
        <taxon>Cafeteriaceae</taxon>
        <taxon>Cafeteria</taxon>
    </lineage>
</organism>
<dbReference type="Pfam" id="PF00665">
    <property type="entry name" value="rve"/>
    <property type="match status" value="1"/>
</dbReference>
<evidence type="ECO:0000313" key="2">
    <source>
        <dbReference type="EMBL" id="KAA0146499.1"/>
    </source>
</evidence>
<accession>A0A5A8C1S4</accession>
<dbReference type="GO" id="GO:0003676">
    <property type="term" value="F:nucleic acid binding"/>
    <property type="evidence" value="ECO:0007669"/>
    <property type="project" value="InterPro"/>
</dbReference>
<name>A0A5A8C1S4_CAFRO</name>